<evidence type="ECO:0000259" key="8">
    <source>
        <dbReference type="Pfam" id="PF00746"/>
    </source>
</evidence>
<feature type="compositionally biased region" description="Polar residues" evidence="5">
    <location>
        <begin position="135"/>
        <end position="144"/>
    </location>
</feature>
<keyword evidence="3 7" id="KW-0732">Signal</keyword>
<evidence type="ECO:0000313" key="10">
    <source>
        <dbReference type="Proteomes" id="UP000278327"/>
    </source>
</evidence>
<feature type="compositionally biased region" description="Polar residues" evidence="5">
    <location>
        <begin position="152"/>
        <end position="168"/>
    </location>
</feature>
<evidence type="ECO:0000256" key="6">
    <source>
        <dbReference type="SAM" id="Phobius"/>
    </source>
</evidence>
<feature type="compositionally biased region" description="Low complexity" evidence="5">
    <location>
        <begin position="69"/>
        <end position="97"/>
    </location>
</feature>
<dbReference type="EMBL" id="QICA01000002">
    <property type="protein sequence ID" value="RNL39619.1"/>
    <property type="molecule type" value="Genomic_DNA"/>
</dbReference>
<proteinExistence type="predicted"/>
<feature type="transmembrane region" description="Helical" evidence="6">
    <location>
        <begin position="584"/>
        <end position="603"/>
    </location>
</feature>
<protein>
    <recommendedName>
        <fullName evidence="8">Gram-positive cocci surface proteins LPxTG domain-containing protein</fullName>
    </recommendedName>
</protein>
<dbReference type="Gene3D" id="2.60.40.1080">
    <property type="match status" value="1"/>
</dbReference>
<sequence>MTKEENVIPTWKQKLLCTGCAAVLAAGLIPMAAWGGATEGSGDVAPAPQALEAENDAGVTTANETGTSDNTQTPGTNTPTGGDQNGNNGDQNSNDNGQGAGDGENGGNGDTNTSMPVEGDDQNQDGNTGEDDGQDNPTGTNGEGDNQEDTDNTSNTGDKATTSNTENVETAEEGTEGPDGSDPTENVDYSEVELTSAGQVTMLSDGVLNLIGQDVFDLNDAGYRYFEENDVFDEYLSATSSNSSVVTVEKMDNDTVAYDSFAVVAHKPGKATITLTLKDKAPVSCEVTVDSYSNVDYSKLKFTQKSITMKANQSEWAGDFYYQYISEEGMEAVGHSFVLGSSDYSILDSYASEGSIIAALRPGVVKLGLYFYNPETDEHILTDTATVTVTSAAGSIGNSTASSSVAGNIMASNEFANQAVKDNNLSLDVQIKKNSELTEAQKKALLIVTDALEGAKAIPVEITLVDQNGRPYDPEAADAGQFAYTVRLKLEGELATLDPATIQVYYLNDYGEPEFITSWVEDGYLYLVTDHFSQYVVTGQTKADASTTAPTTQASNKGAAVSKKQTVTATAGDTLPQAGDESTAVVPVVALSAAAAAAAIYLARRRMQE</sequence>
<keyword evidence="6" id="KW-0472">Membrane</keyword>
<evidence type="ECO:0000256" key="7">
    <source>
        <dbReference type="SAM" id="SignalP"/>
    </source>
</evidence>
<evidence type="ECO:0000256" key="2">
    <source>
        <dbReference type="ARBA" id="ARBA00022525"/>
    </source>
</evidence>
<keyword evidence="4" id="KW-0572">Peptidoglycan-anchor</keyword>
<name>A0A3N0AYJ0_9ACTN</name>
<evidence type="ECO:0000256" key="5">
    <source>
        <dbReference type="SAM" id="MobiDB-lite"/>
    </source>
</evidence>
<keyword evidence="6" id="KW-0812">Transmembrane</keyword>
<keyword evidence="1" id="KW-0134">Cell wall</keyword>
<dbReference type="Proteomes" id="UP000278327">
    <property type="component" value="Unassembled WGS sequence"/>
</dbReference>
<feature type="compositionally biased region" description="Polar residues" evidence="5">
    <location>
        <begin position="58"/>
        <end position="68"/>
    </location>
</feature>
<gene>
    <name evidence="9" type="ORF">DMP10_01410</name>
</gene>
<feature type="chain" id="PRO_5039019384" description="Gram-positive cocci surface proteins LPxTG domain-containing protein" evidence="7">
    <location>
        <begin position="36"/>
        <end position="609"/>
    </location>
</feature>
<evidence type="ECO:0000256" key="3">
    <source>
        <dbReference type="ARBA" id="ARBA00022729"/>
    </source>
</evidence>
<evidence type="ECO:0000256" key="4">
    <source>
        <dbReference type="ARBA" id="ARBA00023088"/>
    </source>
</evidence>
<dbReference type="NCBIfam" id="TIGR01167">
    <property type="entry name" value="LPXTG_anchor"/>
    <property type="match status" value="1"/>
</dbReference>
<accession>A0A3N0AYJ0</accession>
<keyword evidence="2" id="KW-0964">Secreted</keyword>
<feature type="region of interest" description="Disordered" evidence="5">
    <location>
        <begin position="53"/>
        <end position="187"/>
    </location>
</feature>
<evidence type="ECO:0000313" key="9">
    <source>
        <dbReference type="EMBL" id="RNL39619.1"/>
    </source>
</evidence>
<feature type="compositionally biased region" description="Gly residues" evidence="5">
    <location>
        <begin position="98"/>
        <end position="109"/>
    </location>
</feature>
<feature type="domain" description="Gram-positive cocci surface proteins LPxTG" evidence="8">
    <location>
        <begin position="569"/>
        <end position="607"/>
    </location>
</feature>
<evidence type="ECO:0000256" key="1">
    <source>
        <dbReference type="ARBA" id="ARBA00022512"/>
    </source>
</evidence>
<dbReference type="InterPro" id="IPR019931">
    <property type="entry name" value="LPXTG_anchor"/>
</dbReference>
<organism evidence="9 10">
    <name type="scientific">Adlercreutzia equolifaciens subsp. celatus DSM 18785</name>
    <dbReference type="NCBI Taxonomy" id="1121021"/>
    <lineage>
        <taxon>Bacteria</taxon>
        <taxon>Bacillati</taxon>
        <taxon>Actinomycetota</taxon>
        <taxon>Coriobacteriia</taxon>
        <taxon>Eggerthellales</taxon>
        <taxon>Eggerthellaceae</taxon>
        <taxon>Adlercreutzia</taxon>
    </lineage>
</organism>
<keyword evidence="10" id="KW-1185">Reference proteome</keyword>
<feature type="compositionally biased region" description="Acidic residues" evidence="5">
    <location>
        <begin position="118"/>
        <end position="134"/>
    </location>
</feature>
<dbReference type="AlphaFoldDB" id="A0A3N0AYJ0"/>
<comment type="caution">
    <text evidence="9">The sequence shown here is derived from an EMBL/GenBank/DDBJ whole genome shotgun (WGS) entry which is preliminary data.</text>
</comment>
<dbReference type="Pfam" id="PF00746">
    <property type="entry name" value="Gram_pos_anchor"/>
    <property type="match status" value="1"/>
</dbReference>
<feature type="signal peptide" evidence="7">
    <location>
        <begin position="1"/>
        <end position="35"/>
    </location>
</feature>
<reference evidence="9 10" key="1">
    <citation type="journal article" date="2019" name="Microbiol. Resour. Announc.">
        <title>Draft Genome Sequences of Type Strains of Gordonibacter faecihominis, Paraeggerthella hongkongensis, Parvibacter caecicola,Slackia equolifaciens, Slackia faecicanis, and Slackia isoflavoniconvertens.</title>
        <authorList>
            <person name="Danylec N."/>
            <person name="Stoll D.A."/>
            <person name="Dotsch A."/>
            <person name="Huch M."/>
        </authorList>
    </citation>
    <scope>NUCLEOTIDE SEQUENCE [LARGE SCALE GENOMIC DNA]</scope>
    <source>
        <strain evidence="9 10">DSM 18785</strain>
    </source>
</reference>
<keyword evidence="6" id="KW-1133">Transmembrane helix</keyword>